<keyword evidence="3" id="KW-1185">Reference proteome</keyword>
<evidence type="ECO:0000313" key="3">
    <source>
        <dbReference type="Proteomes" id="UP000039046"/>
    </source>
</evidence>
<sequence length="711" mass="78329">MIPTSARASPHARLLVTKRVAAASSNYAFRYTESIQRQISCETGSQRAATNPLRQAESLAENLSSNQPPPIDSLYTSRSPPPYGASKTTNAKYLFKKWQSPAHFVKDIDANKSFNGKTELNASAWKKSKASRGGSPKQKLSKYDVSQIKVGELSQYASANFDDPVISQQIAVGQSSNTHNDLAKYRPLEWSESFDAQALTSEKRPEQYDDLAMYKSSEFADTKVSPSDAMVGSYDSSTNAVDEPSKEVTENYTSVTWNEPNGLQQITAEEQSKDYDDLKDYQVGFTAKDSVLKAHEEAQLDTTVKGKPLSAKVEVVAEDNSKDYKDLGSYGPVKWNEPDGLPTQTAEELSKDYNDLKQYQGYDNSDPTVERVHPEEVVKQYKDLAQYRAQVFEEPTMPAQVQSDEGSQSYNDLHKYRSSEIDSVLEQDTRSENATKVSEELGRYTPEMMNEATVTEVAAADAVADAVAAGLKEFDMISRSKGDVSRLPVVSRPSLALEFHSIAAAEKPGEPDASSMDESFPPESGRLREVINRLSGNTPMTPAQKMAVENDPYSKSPQGLETSYEQERGDKAAWPLTARHHQGRLAAEEAGFALFKMMAYDSSTRSVSIAEVSSSAQDNTRASNPAEAILQLAHPSKFFPHFALLQQQGYEIVSGGPDVLVFKKVREASEYLKPQKKRPSRGKRILLGTAGLAGGAYVLSVFSEYFSTGTF</sequence>
<name>A0A0A1T529_9HYPO</name>
<dbReference type="AlphaFoldDB" id="A0A0A1T529"/>
<feature type="region of interest" description="Disordered" evidence="1">
    <location>
        <begin position="58"/>
        <end position="83"/>
    </location>
</feature>
<dbReference type="HOGENOM" id="CLU_011578_0_0_1"/>
<dbReference type="Proteomes" id="UP000039046">
    <property type="component" value="Unassembled WGS sequence"/>
</dbReference>
<evidence type="ECO:0000256" key="1">
    <source>
        <dbReference type="SAM" id="MobiDB-lite"/>
    </source>
</evidence>
<dbReference type="STRING" id="1531966.A0A0A1T529"/>
<feature type="region of interest" description="Disordered" evidence="1">
    <location>
        <begin position="225"/>
        <end position="246"/>
    </location>
</feature>
<accession>A0A0A1T529</accession>
<organism evidence="2 3">
    <name type="scientific">[Torrubiella] hemipterigena</name>
    <dbReference type="NCBI Taxonomy" id="1531966"/>
    <lineage>
        <taxon>Eukaryota</taxon>
        <taxon>Fungi</taxon>
        <taxon>Dikarya</taxon>
        <taxon>Ascomycota</taxon>
        <taxon>Pezizomycotina</taxon>
        <taxon>Sordariomycetes</taxon>
        <taxon>Hypocreomycetidae</taxon>
        <taxon>Hypocreales</taxon>
        <taxon>Clavicipitaceae</taxon>
        <taxon>Clavicipitaceae incertae sedis</taxon>
        <taxon>'Torrubiella' clade</taxon>
    </lineage>
</organism>
<protein>
    <submittedName>
        <fullName evidence="2">Uncharacterized protein</fullName>
    </submittedName>
</protein>
<dbReference type="OrthoDB" id="3946750at2759"/>
<proteinExistence type="predicted"/>
<gene>
    <name evidence="2" type="ORF">VHEMI05748</name>
</gene>
<dbReference type="EMBL" id="CDHN01000003">
    <property type="protein sequence ID" value="CEJ89934.1"/>
    <property type="molecule type" value="Genomic_DNA"/>
</dbReference>
<evidence type="ECO:0000313" key="2">
    <source>
        <dbReference type="EMBL" id="CEJ89934.1"/>
    </source>
</evidence>
<reference evidence="2 3" key="1">
    <citation type="journal article" date="2015" name="Genome Announc.">
        <title>Draft Genome Sequence and Gene Annotation of the Entomopathogenic Fungus Verticillium hemipterigenum.</title>
        <authorList>
            <person name="Horn F."/>
            <person name="Habel A."/>
            <person name="Scharf D.H."/>
            <person name="Dworschak J."/>
            <person name="Brakhage A.A."/>
            <person name="Guthke R."/>
            <person name="Hertweck C."/>
            <person name="Linde J."/>
        </authorList>
    </citation>
    <scope>NUCLEOTIDE SEQUENCE [LARGE SCALE GENOMIC DNA]</scope>
</reference>
<feature type="region of interest" description="Disordered" evidence="1">
    <location>
        <begin position="123"/>
        <end position="142"/>
    </location>
</feature>